<evidence type="ECO:0000313" key="2">
    <source>
        <dbReference type="EMBL" id="CAL6028917.1"/>
    </source>
</evidence>
<evidence type="ECO:0000313" key="1">
    <source>
        <dbReference type="EMBL" id="CAI9977658.1"/>
    </source>
</evidence>
<gene>
    <name evidence="2" type="ORF">HINF_LOCUS32040</name>
    <name evidence="1" type="ORF">HINF_LOCUS65303</name>
</gene>
<reference evidence="2 3" key="2">
    <citation type="submission" date="2024-07" db="EMBL/GenBank/DDBJ databases">
        <authorList>
            <person name="Akdeniz Z."/>
        </authorList>
    </citation>
    <scope>NUCLEOTIDE SEQUENCE [LARGE SCALE GENOMIC DNA]</scope>
</reference>
<comment type="caution">
    <text evidence="1">The sequence shown here is derived from an EMBL/GenBank/DDBJ whole genome shotgun (WGS) entry which is preliminary data.</text>
</comment>
<dbReference type="EMBL" id="CAXDID020000108">
    <property type="protein sequence ID" value="CAL6028917.1"/>
    <property type="molecule type" value="Genomic_DNA"/>
</dbReference>
<dbReference type="EMBL" id="CATOUU010001179">
    <property type="protein sequence ID" value="CAI9977658.1"/>
    <property type="molecule type" value="Genomic_DNA"/>
</dbReference>
<proteinExistence type="predicted"/>
<sequence>MQIALSRLVQHNELWVNLLQERLQGLRGVVRPVQAHTGHQLAKCYKRFKYFEQRLVKTSVRKYQQDLRVRRKPRHETRNLLFWNQLAQLWFVTVLGHCFRRSFFAVLGQVLKNRQNRLRVQVVFRDLPAFEFDLWVGFILGQI</sequence>
<organism evidence="1">
    <name type="scientific">Hexamita inflata</name>
    <dbReference type="NCBI Taxonomy" id="28002"/>
    <lineage>
        <taxon>Eukaryota</taxon>
        <taxon>Metamonada</taxon>
        <taxon>Diplomonadida</taxon>
        <taxon>Hexamitidae</taxon>
        <taxon>Hexamitinae</taxon>
        <taxon>Hexamita</taxon>
    </lineage>
</organism>
<keyword evidence="3" id="KW-1185">Reference proteome</keyword>
<protein>
    <submittedName>
        <fullName evidence="2">Hypothetical_protein</fullName>
    </submittedName>
</protein>
<evidence type="ECO:0000313" key="3">
    <source>
        <dbReference type="Proteomes" id="UP001642409"/>
    </source>
</evidence>
<name>A0AA86RQA4_9EUKA</name>
<reference evidence="1" key="1">
    <citation type="submission" date="2023-06" db="EMBL/GenBank/DDBJ databases">
        <authorList>
            <person name="Kurt Z."/>
        </authorList>
    </citation>
    <scope>NUCLEOTIDE SEQUENCE</scope>
</reference>
<dbReference type="AlphaFoldDB" id="A0AA86RQA4"/>
<dbReference type="Proteomes" id="UP001642409">
    <property type="component" value="Unassembled WGS sequence"/>
</dbReference>
<accession>A0AA86RQA4</accession>